<dbReference type="SUPFAM" id="SSF51055">
    <property type="entry name" value="Carbohydrate binding domain"/>
    <property type="match status" value="2"/>
</dbReference>
<dbReference type="PANTHER" id="PTHR22595">
    <property type="entry name" value="CHITINASE-RELATED"/>
    <property type="match status" value="1"/>
</dbReference>
<protein>
    <recommendedName>
        <fullName evidence="4">Chitin-binding type-3 domain-containing protein</fullName>
    </recommendedName>
</protein>
<dbReference type="InterPro" id="IPR040794">
    <property type="entry name" value="CE2_N"/>
</dbReference>
<proteinExistence type="predicted"/>
<evidence type="ECO:0000259" key="4">
    <source>
        <dbReference type="SMART" id="SM00495"/>
    </source>
</evidence>
<reference evidence="5 6" key="1">
    <citation type="journal article" date="2016" name="Int. J. Syst. Evol. Microbiol.">
        <title>Paraphotobacterium marinum gen. nov., sp. nov., a member of the family Vibrionaceae, isolated from surface seawater.</title>
        <authorList>
            <person name="Huang Z."/>
            <person name="Dong C."/>
            <person name="Shao Z."/>
        </authorList>
    </citation>
    <scope>NUCLEOTIDE SEQUENCE [LARGE SCALE GENOMIC DNA]</scope>
    <source>
        <strain evidence="5 6">NSCS20N07D</strain>
    </source>
</reference>
<dbReference type="GO" id="GO:0004568">
    <property type="term" value="F:chitinase activity"/>
    <property type="evidence" value="ECO:0007669"/>
    <property type="project" value="InterPro"/>
</dbReference>
<evidence type="ECO:0000313" key="5">
    <source>
        <dbReference type="EMBL" id="ASK78798.1"/>
    </source>
</evidence>
<dbReference type="GO" id="GO:0006952">
    <property type="term" value="P:defense response"/>
    <property type="evidence" value="ECO:0007669"/>
    <property type="project" value="UniProtKB-KW"/>
</dbReference>
<keyword evidence="6" id="KW-1185">Reference proteome</keyword>
<dbReference type="SUPFAM" id="SSF52266">
    <property type="entry name" value="SGNH hydrolase"/>
    <property type="match status" value="1"/>
</dbReference>
<dbReference type="EMBL" id="CP022355">
    <property type="protein sequence ID" value="ASK78798.1"/>
    <property type="molecule type" value="Genomic_DNA"/>
</dbReference>
<dbReference type="InterPro" id="IPR036573">
    <property type="entry name" value="CBM_sf_5/12"/>
</dbReference>
<accession>A0A220VEE6</accession>
<keyword evidence="3" id="KW-1015">Disulfide bond</keyword>
<dbReference type="SMART" id="SM00495">
    <property type="entry name" value="ChtBD3"/>
    <property type="match status" value="2"/>
</dbReference>
<evidence type="ECO:0000313" key="6">
    <source>
        <dbReference type="Proteomes" id="UP000242175"/>
    </source>
</evidence>
<gene>
    <name evidence="5" type="ORF">CF386_07220</name>
</gene>
<dbReference type="OrthoDB" id="6018988at2"/>
<dbReference type="Pfam" id="PF17996">
    <property type="entry name" value="CE2_N"/>
    <property type="match status" value="1"/>
</dbReference>
<dbReference type="GO" id="GO:0016998">
    <property type="term" value="P:cell wall macromolecule catabolic process"/>
    <property type="evidence" value="ECO:0007669"/>
    <property type="project" value="InterPro"/>
</dbReference>
<feature type="domain" description="Chitin-binding type-3" evidence="4">
    <location>
        <begin position="3"/>
        <end position="42"/>
    </location>
</feature>
<dbReference type="CDD" id="cd00325">
    <property type="entry name" value="chitinase_GH19"/>
    <property type="match status" value="1"/>
</dbReference>
<dbReference type="CDD" id="cd12215">
    <property type="entry name" value="ChiC_BD"/>
    <property type="match status" value="2"/>
</dbReference>
<dbReference type="Gene3D" id="1.10.530.10">
    <property type="match status" value="1"/>
</dbReference>
<dbReference type="InterPro" id="IPR023346">
    <property type="entry name" value="Lysozyme-like_dom_sf"/>
</dbReference>
<dbReference type="KEGG" id="pmai:CF386_07220"/>
<dbReference type="AlphaFoldDB" id="A0A220VEE6"/>
<feature type="domain" description="Chitin-binding type-3" evidence="4">
    <location>
        <begin position="58"/>
        <end position="103"/>
    </location>
</feature>
<evidence type="ECO:0000256" key="2">
    <source>
        <dbReference type="ARBA" id="ARBA00022821"/>
    </source>
</evidence>
<dbReference type="GO" id="GO:0005975">
    <property type="term" value="P:carbohydrate metabolic process"/>
    <property type="evidence" value="ECO:0007669"/>
    <property type="project" value="InterPro"/>
</dbReference>
<dbReference type="InterPro" id="IPR003610">
    <property type="entry name" value="CBM5/12"/>
</dbReference>
<dbReference type="GO" id="GO:0005576">
    <property type="term" value="C:extracellular region"/>
    <property type="evidence" value="ECO:0007669"/>
    <property type="project" value="InterPro"/>
</dbReference>
<dbReference type="Proteomes" id="UP000242175">
    <property type="component" value="Chromosome large"/>
</dbReference>
<dbReference type="PANTHER" id="PTHR22595:SF79">
    <property type="entry name" value="CHITINASE 12"/>
    <property type="match status" value="1"/>
</dbReference>
<dbReference type="SUPFAM" id="SSF53955">
    <property type="entry name" value="Lysozyme-like"/>
    <property type="match status" value="1"/>
</dbReference>
<dbReference type="Gene3D" id="2.60.120.260">
    <property type="entry name" value="Galactose-binding domain-like"/>
    <property type="match status" value="1"/>
</dbReference>
<dbReference type="Gene3D" id="2.10.10.20">
    <property type="entry name" value="Carbohydrate-binding module superfamily 5/12"/>
    <property type="match status" value="2"/>
</dbReference>
<dbReference type="InterPro" id="IPR013830">
    <property type="entry name" value="SGNH_hydro"/>
</dbReference>
<dbReference type="Gene3D" id="3.40.50.1110">
    <property type="entry name" value="SGNH hydrolase"/>
    <property type="match status" value="1"/>
</dbReference>
<dbReference type="GO" id="GO:0016788">
    <property type="term" value="F:hydrolase activity, acting on ester bonds"/>
    <property type="evidence" value="ECO:0007669"/>
    <property type="project" value="UniProtKB-ARBA"/>
</dbReference>
<dbReference type="Pfam" id="PF00182">
    <property type="entry name" value="Glyco_hydro_19"/>
    <property type="match status" value="1"/>
</dbReference>
<sequence length="942" mass="106770">MGSSKIYVQNDKVKLDNNIFIAKWWTRGDKPQLSTFGPWDVINMVVPENNTNNEKVIYENWDPDKIYVQGNRVNYLGTIYESQWWNTSERPDLPVPYPAWKEIEVTIEPVYNVSSENTIESQNEVTENLSDDTVEPELISIVDDPIEVNNDVTVIENTNASDEIFDSANENEPTTVVNNSNQDNLLIQETQTLSSEELLIIYNDSMKLAQNEVVESVIPLSPMNPDNVKRVERILSSDSWDYLFPVRNLAYTYSNFLKAVAKFTQFCKTHDNNVNSDYVCRKHLTVLFAHMVQETGMSSSYEEAELWRQGLFYLREIGWDENSRNGYNDECSENAWQSQVWPCGRFSNGDFKSFYGRGAKQLSYNYNYGQFSKFMFNDVSVLLNSPELVADSWLNLSSAIFFYMNPQPPKPSIYLVVEGVWKPNSSDLSRNLKVGFGVTTQIINGGVECNKGEELSQSLSRISYYESFANFFGVTINPEEKLNCADMLPFNSEGAASVNIFWDRNYEDNSAEQYSCKLVSYQTAFTSLIANDYNECIEFHFGTNINPNNPQPTDNSDETNIVFSEDDSNENDISSTIDTSFETGELNFRSNIILASNNNINYIGRWNRSDLQNPTTGWGATGIKAKFTGTSITVLLDDDNRWDYRINGGEWLYLNPTGRDILANNLVDGSHTIELFRRNEGGTLSTFKGFILDENRILVEPDPRSNRKIIFIGDSISAGYGCECNLWGGCNLGPTNDNSNANKAWPARTARLSNADFQVIARSGAGLFMNGAGDLNDVLPIYYNQTEFAWYNPGIWDFDFWENPSVPDQSADLIVIMLGTNDFSTYGKTTVPTKFEWKSTMNNFIDRLKLDHPNSKIMLIGTLYGRATPDLAKALDWNNEIVEDRGDDWLYSIDPSSWVSINPVDGDMMSDWTHPVCDSSSTGSGKISSELYSNYISPIMGW</sequence>
<organism evidence="5 6">
    <name type="scientific">Paraphotobacterium marinum</name>
    <dbReference type="NCBI Taxonomy" id="1755811"/>
    <lineage>
        <taxon>Bacteria</taxon>
        <taxon>Pseudomonadati</taxon>
        <taxon>Pseudomonadota</taxon>
        <taxon>Gammaproteobacteria</taxon>
        <taxon>Vibrionales</taxon>
        <taxon>Vibrionaceae</taxon>
        <taxon>Paraphotobacterium</taxon>
    </lineage>
</organism>
<dbReference type="Gene3D" id="3.30.20.10">
    <property type="entry name" value="Endochitinase, domain 2"/>
    <property type="match status" value="1"/>
</dbReference>
<dbReference type="Pfam" id="PF13472">
    <property type="entry name" value="Lipase_GDSL_2"/>
    <property type="match status" value="1"/>
</dbReference>
<dbReference type="InterPro" id="IPR000726">
    <property type="entry name" value="Glyco_hydro_19_cat"/>
</dbReference>
<evidence type="ECO:0000256" key="3">
    <source>
        <dbReference type="ARBA" id="ARBA00023157"/>
    </source>
</evidence>
<keyword evidence="1" id="KW-0378">Hydrolase</keyword>
<evidence type="ECO:0000256" key="1">
    <source>
        <dbReference type="ARBA" id="ARBA00022801"/>
    </source>
</evidence>
<dbReference type="InterPro" id="IPR036514">
    <property type="entry name" value="SGNH_hydro_sf"/>
</dbReference>
<dbReference type="RefSeq" id="WP_089073706.1">
    <property type="nucleotide sequence ID" value="NZ_CP022355.1"/>
</dbReference>
<keyword evidence="2" id="KW-0611">Plant defense</keyword>
<name>A0A220VEE6_9GAMM</name>
<dbReference type="GO" id="GO:0030246">
    <property type="term" value="F:carbohydrate binding"/>
    <property type="evidence" value="ECO:0007669"/>
    <property type="project" value="InterPro"/>
</dbReference>
<dbReference type="GO" id="GO:0006032">
    <property type="term" value="P:chitin catabolic process"/>
    <property type="evidence" value="ECO:0007669"/>
    <property type="project" value="InterPro"/>
</dbReference>